<keyword evidence="3 10" id="KW-0132">Cell division</keyword>
<evidence type="ECO:0000256" key="10">
    <source>
        <dbReference type="HAMAP-Rule" id="MF_00321"/>
    </source>
</evidence>
<organism evidence="12 13">
    <name type="scientific">Muricomes intestini</name>
    <dbReference type="NCBI Taxonomy" id="1796634"/>
    <lineage>
        <taxon>Bacteria</taxon>
        <taxon>Bacillati</taxon>
        <taxon>Bacillota</taxon>
        <taxon>Clostridia</taxon>
        <taxon>Lachnospirales</taxon>
        <taxon>Lachnospiraceae</taxon>
        <taxon>Muricomes</taxon>
    </lineage>
</organism>
<dbReference type="GO" id="GO:0005525">
    <property type="term" value="F:GTP binding"/>
    <property type="evidence" value="ECO:0007669"/>
    <property type="project" value="UniProtKB-UniRule"/>
</dbReference>
<dbReference type="NCBIfam" id="TIGR03598">
    <property type="entry name" value="GTPase_YsxC"/>
    <property type="match status" value="1"/>
</dbReference>
<dbReference type="OrthoDB" id="9804921at2"/>
<evidence type="ECO:0000313" key="12">
    <source>
        <dbReference type="EMBL" id="TCS80688.1"/>
    </source>
</evidence>
<dbReference type="GO" id="GO:0046872">
    <property type="term" value="F:metal ion binding"/>
    <property type="evidence" value="ECO:0007669"/>
    <property type="project" value="UniProtKB-KW"/>
</dbReference>
<comment type="similarity">
    <text evidence="2 10">Belongs to the TRAFAC class TrmE-Era-EngA-EngB-Septin-like GTPase superfamily. EngB GTPase family.</text>
</comment>
<comment type="function">
    <text evidence="10">Necessary for normal cell division and for the maintenance of normal septation.</text>
</comment>
<evidence type="ECO:0000256" key="1">
    <source>
        <dbReference type="ARBA" id="ARBA00001946"/>
    </source>
</evidence>
<evidence type="ECO:0000256" key="2">
    <source>
        <dbReference type="ARBA" id="ARBA00009638"/>
    </source>
</evidence>
<dbReference type="InterPro" id="IPR027417">
    <property type="entry name" value="P-loop_NTPase"/>
</dbReference>
<dbReference type="PANTHER" id="PTHR11649:SF13">
    <property type="entry name" value="ENGB-TYPE G DOMAIN-CONTAINING PROTEIN"/>
    <property type="match status" value="1"/>
</dbReference>
<dbReference type="EMBL" id="SLZZ01000005">
    <property type="protein sequence ID" value="TCS80688.1"/>
    <property type="molecule type" value="Genomic_DNA"/>
</dbReference>
<dbReference type="GO" id="GO:0005829">
    <property type="term" value="C:cytosol"/>
    <property type="evidence" value="ECO:0007669"/>
    <property type="project" value="TreeGrafter"/>
</dbReference>
<accession>A0A4R3KC80</accession>
<comment type="cofactor">
    <cofactor evidence="1">
        <name>Mg(2+)</name>
        <dbReference type="ChEBI" id="CHEBI:18420"/>
    </cofactor>
</comment>
<dbReference type="PANTHER" id="PTHR11649">
    <property type="entry name" value="MSS1/TRME-RELATED GTP-BINDING PROTEIN"/>
    <property type="match status" value="1"/>
</dbReference>
<dbReference type="PROSITE" id="PS51706">
    <property type="entry name" value="G_ENGB"/>
    <property type="match status" value="1"/>
</dbReference>
<keyword evidence="5 10" id="KW-0547">Nucleotide-binding</keyword>
<keyword evidence="7 10" id="KW-0342">GTP-binding</keyword>
<dbReference type="InterPro" id="IPR006073">
    <property type="entry name" value="GTP-bd"/>
</dbReference>
<evidence type="ECO:0000256" key="3">
    <source>
        <dbReference type="ARBA" id="ARBA00022618"/>
    </source>
</evidence>
<evidence type="ECO:0000259" key="11">
    <source>
        <dbReference type="PROSITE" id="PS51706"/>
    </source>
</evidence>
<evidence type="ECO:0000256" key="6">
    <source>
        <dbReference type="ARBA" id="ARBA00022842"/>
    </source>
</evidence>
<dbReference type="RefSeq" id="WP_132379581.1">
    <property type="nucleotide sequence ID" value="NZ_DAIPCY010000068.1"/>
</dbReference>
<gene>
    <name evidence="10" type="primary">engB</name>
    <name evidence="12" type="ORF">EDD59_10569</name>
</gene>
<feature type="domain" description="EngB-type G" evidence="11">
    <location>
        <begin position="22"/>
        <end position="195"/>
    </location>
</feature>
<evidence type="ECO:0000256" key="9">
    <source>
        <dbReference type="ARBA" id="ARBA00023306"/>
    </source>
</evidence>
<evidence type="ECO:0000256" key="7">
    <source>
        <dbReference type="ARBA" id="ARBA00023134"/>
    </source>
</evidence>
<proteinExistence type="inferred from homology"/>
<keyword evidence="4" id="KW-0479">Metal-binding</keyword>
<dbReference type="FunFam" id="3.40.50.300:FF:000098">
    <property type="entry name" value="Probable GTP-binding protein EngB"/>
    <property type="match status" value="1"/>
</dbReference>
<keyword evidence="9 10" id="KW-0131">Cell cycle</keyword>
<evidence type="ECO:0000256" key="8">
    <source>
        <dbReference type="ARBA" id="ARBA00023210"/>
    </source>
</evidence>
<dbReference type="GO" id="GO:0000917">
    <property type="term" value="P:division septum assembly"/>
    <property type="evidence" value="ECO:0007669"/>
    <property type="project" value="UniProtKB-KW"/>
</dbReference>
<keyword evidence="6" id="KW-0460">Magnesium</keyword>
<evidence type="ECO:0000256" key="4">
    <source>
        <dbReference type="ARBA" id="ARBA00022723"/>
    </source>
</evidence>
<dbReference type="CDD" id="cd01876">
    <property type="entry name" value="YihA_EngB"/>
    <property type="match status" value="1"/>
</dbReference>
<comment type="caution">
    <text evidence="12">The sequence shown here is derived from an EMBL/GenBank/DDBJ whole genome shotgun (WGS) entry which is preliminary data.</text>
</comment>
<dbReference type="SUPFAM" id="SSF52540">
    <property type="entry name" value="P-loop containing nucleoside triphosphate hydrolases"/>
    <property type="match status" value="1"/>
</dbReference>
<protein>
    <recommendedName>
        <fullName evidence="10">Probable GTP-binding protein EngB</fullName>
    </recommendedName>
</protein>
<name>A0A4R3KC80_9FIRM</name>
<dbReference type="HAMAP" id="MF_00321">
    <property type="entry name" value="GTPase_EngB"/>
    <property type="match status" value="1"/>
</dbReference>
<dbReference type="InterPro" id="IPR030393">
    <property type="entry name" value="G_ENGB_dom"/>
</dbReference>
<keyword evidence="8 10" id="KW-0717">Septation</keyword>
<dbReference type="InterPro" id="IPR019987">
    <property type="entry name" value="GTP-bd_ribosome_bio_YsxC"/>
</dbReference>
<sequence>MVIKNVNLETVCGITSVLPDNDKPEIAFAGKSNVGKSSLINALMNRKSYARISATPGKTQTINFYNINDEMYLVDLPGYGYAKVSEKEKEQWGRLVERYLHASARLKAVFLLIDIRHEPSANDKMMYRWIVEQGYKPIIIATKLDKLKRSQIQKHVKMVREGLELENDSKIIPFSSVTKQGRDEIWEFVETELGE</sequence>
<dbReference type="Proteomes" id="UP000295726">
    <property type="component" value="Unassembled WGS sequence"/>
</dbReference>
<dbReference type="AlphaFoldDB" id="A0A4R3KC80"/>
<keyword evidence="13" id="KW-1185">Reference proteome</keyword>
<evidence type="ECO:0000256" key="5">
    <source>
        <dbReference type="ARBA" id="ARBA00022741"/>
    </source>
</evidence>
<dbReference type="Pfam" id="PF01926">
    <property type="entry name" value="MMR_HSR1"/>
    <property type="match status" value="1"/>
</dbReference>
<evidence type="ECO:0000313" key="13">
    <source>
        <dbReference type="Proteomes" id="UP000295726"/>
    </source>
</evidence>
<reference evidence="12 13" key="1">
    <citation type="submission" date="2019-03" db="EMBL/GenBank/DDBJ databases">
        <title>Genomic Encyclopedia of Type Strains, Phase IV (KMG-IV): sequencing the most valuable type-strain genomes for metagenomic binning, comparative biology and taxonomic classification.</title>
        <authorList>
            <person name="Goeker M."/>
        </authorList>
    </citation>
    <scope>NUCLEOTIDE SEQUENCE [LARGE SCALE GENOMIC DNA]</scope>
    <source>
        <strain evidence="12 13">DSM 29489</strain>
    </source>
</reference>
<dbReference type="Gene3D" id="3.40.50.300">
    <property type="entry name" value="P-loop containing nucleotide triphosphate hydrolases"/>
    <property type="match status" value="1"/>
</dbReference>